<dbReference type="EMBL" id="MLJW01000548">
    <property type="protein sequence ID" value="OIQ85378.1"/>
    <property type="molecule type" value="Genomic_DNA"/>
</dbReference>
<sequence length="220" mass="25319">MKRQYLGDSKDSFKWDYHHFLVEELGYDQLKVAWMMTPDDHGSDGKTSPELFPARPEMLAFCNRLRSCREPSLLSEMPATTGAGYSVSFHKPEHHLDGNNRASYFSTIKLEPAQVLFLDPDNGFEPERSFSEKHVRYAEIENIINGAPSNSVVTVFQHHRRKKFPEDFARIRERLRIGYTTAIYGHSLMFVSISSSAETISHVNKINREYARNHPVEVLA</sequence>
<organism evidence="1">
    <name type="scientific">mine drainage metagenome</name>
    <dbReference type="NCBI Taxonomy" id="410659"/>
    <lineage>
        <taxon>unclassified sequences</taxon>
        <taxon>metagenomes</taxon>
        <taxon>ecological metagenomes</taxon>
    </lineage>
</organism>
<protein>
    <submittedName>
        <fullName evidence="1">Uncharacterized protein</fullName>
    </submittedName>
</protein>
<accession>A0A1J5QPS6</accession>
<gene>
    <name evidence="1" type="ORF">GALL_327720</name>
</gene>
<comment type="caution">
    <text evidence="1">The sequence shown here is derived from an EMBL/GenBank/DDBJ whole genome shotgun (WGS) entry which is preliminary data.</text>
</comment>
<proteinExistence type="predicted"/>
<name>A0A1J5QPS6_9ZZZZ</name>
<dbReference type="AlphaFoldDB" id="A0A1J5QPS6"/>
<evidence type="ECO:0000313" key="1">
    <source>
        <dbReference type="EMBL" id="OIQ85378.1"/>
    </source>
</evidence>
<reference evidence="1" key="1">
    <citation type="submission" date="2016-10" db="EMBL/GenBank/DDBJ databases">
        <title>Sequence of Gallionella enrichment culture.</title>
        <authorList>
            <person name="Poehlein A."/>
            <person name="Muehling M."/>
            <person name="Daniel R."/>
        </authorList>
    </citation>
    <scope>NUCLEOTIDE SEQUENCE</scope>
</reference>